<evidence type="ECO:0000256" key="1">
    <source>
        <dbReference type="SAM" id="MobiDB-lite"/>
    </source>
</evidence>
<gene>
    <name evidence="3" type="ordered locus">PUV_04210</name>
</gene>
<dbReference type="Gene3D" id="2.30.130.30">
    <property type="entry name" value="Hypothetical protein"/>
    <property type="match status" value="1"/>
</dbReference>
<feature type="region of interest" description="Disordered" evidence="1">
    <location>
        <begin position="169"/>
        <end position="227"/>
    </location>
</feature>
<dbReference type="InterPro" id="IPR007374">
    <property type="entry name" value="ASCH_domain"/>
</dbReference>
<proteinExistence type="predicted"/>
<sequence>MNYNTIRPRFFPNTTVPSTHISRERSARIFSSDFSSTERINRSWSSRSGSGSLDGKKFTLMKKYLDLIRSGQKTVEGRINSGAFKCARIGDRITFYCRSSAPVQCLITDVNTYPSFKEMLVKEGLKACLPDVTDLSKGIEIYEKIPGYKERASQHGVIALKVSLEVPNEQPNQKEQKRIFEISPSSNESSRKRAREQERSESKRKKRRDESTILSHSSKASVINLKS</sequence>
<dbReference type="InterPro" id="IPR015947">
    <property type="entry name" value="PUA-like_sf"/>
</dbReference>
<feature type="compositionally biased region" description="Basic and acidic residues" evidence="1">
    <location>
        <begin position="189"/>
        <end position="201"/>
    </location>
</feature>
<feature type="compositionally biased region" description="Polar residues" evidence="1">
    <location>
        <begin position="212"/>
        <end position="227"/>
    </location>
</feature>
<protein>
    <recommendedName>
        <fullName evidence="2">ASCH domain-containing protein</fullName>
    </recommendedName>
</protein>
<dbReference type="KEGG" id="puv:PUV_04210"/>
<accession>F8KWH3</accession>
<dbReference type="EMBL" id="FR872580">
    <property type="protein sequence ID" value="CCB85371.1"/>
    <property type="molecule type" value="Genomic_DNA"/>
</dbReference>
<name>F8KWH3_PARAV</name>
<reference evidence="3 4" key="2">
    <citation type="journal article" date="2011" name="Mol. Biol. Evol.">
        <title>Unity in variety--the pan-genome of the Chlamydiae.</title>
        <authorList>
            <person name="Collingro A."/>
            <person name="Tischler P."/>
            <person name="Weinmaier T."/>
            <person name="Penz T."/>
            <person name="Heinz E."/>
            <person name="Brunham R.C."/>
            <person name="Read T.D."/>
            <person name="Bavoil P.M."/>
            <person name="Sachse K."/>
            <person name="Kahane S."/>
            <person name="Friedman M.G."/>
            <person name="Rattei T."/>
            <person name="Myers G.S."/>
            <person name="Horn M."/>
        </authorList>
    </citation>
    <scope>NUCLEOTIDE SEQUENCE [LARGE SCALE GENOMIC DNA]</scope>
    <source>
        <strain evidence="4">UV7</strain>
    </source>
</reference>
<dbReference type="eggNOG" id="COG4043">
    <property type="taxonomic scope" value="Bacteria"/>
</dbReference>
<dbReference type="HOGENOM" id="CLU_1218812_0_0_0"/>
<evidence type="ECO:0000313" key="3">
    <source>
        <dbReference type="EMBL" id="CCB85371.1"/>
    </source>
</evidence>
<dbReference type="RefSeq" id="WP_006340346.1">
    <property type="nucleotide sequence ID" value="NC_015702.1"/>
</dbReference>
<dbReference type="Pfam" id="PF04266">
    <property type="entry name" value="ASCH"/>
    <property type="match status" value="1"/>
</dbReference>
<evidence type="ECO:0000259" key="2">
    <source>
        <dbReference type="Pfam" id="PF04266"/>
    </source>
</evidence>
<keyword evidence="4" id="KW-1185">Reference proteome</keyword>
<dbReference type="Proteomes" id="UP000000495">
    <property type="component" value="Chromosome"/>
</dbReference>
<organism evidence="3 4">
    <name type="scientific">Parachlamydia acanthamoebae (strain UV7)</name>
    <dbReference type="NCBI Taxonomy" id="765952"/>
    <lineage>
        <taxon>Bacteria</taxon>
        <taxon>Pseudomonadati</taxon>
        <taxon>Chlamydiota</taxon>
        <taxon>Chlamydiia</taxon>
        <taxon>Parachlamydiales</taxon>
        <taxon>Parachlamydiaceae</taxon>
        <taxon>Parachlamydia</taxon>
    </lineage>
</organism>
<dbReference type="SUPFAM" id="SSF88697">
    <property type="entry name" value="PUA domain-like"/>
    <property type="match status" value="1"/>
</dbReference>
<dbReference type="STRING" id="765952.PUV_04210"/>
<dbReference type="AlphaFoldDB" id="F8KWH3"/>
<reference key="1">
    <citation type="journal article" date="2011" name="Mol. Biol. Evol.">
        <title>Unity in variety -- the pan-genome of the Chlamydiae.</title>
        <authorList>
            <person name="Collingro A."/>
            <person name="Tischler P."/>
            <person name="Weinmaier T."/>
            <person name="Penz T."/>
            <person name="Heinz E."/>
            <person name="Brunham R.C."/>
            <person name="Read T.D."/>
            <person name="Bavoil P.M."/>
            <person name="Sachse K."/>
            <person name="Kahane S."/>
            <person name="Friedman M.G."/>
            <person name="Rattei T."/>
            <person name="Myers G.S.A."/>
            <person name="Horn M."/>
        </authorList>
    </citation>
    <scope>NUCLEOTIDE SEQUENCE</scope>
    <source>
        <strain>UV7</strain>
    </source>
</reference>
<feature type="domain" description="ASCH" evidence="2">
    <location>
        <begin position="61"/>
        <end position="163"/>
    </location>
</feature>
<evidence type="ECO:0000313" key="4">
    <source>
        <dbReference type="Proteomes" id="UP000000495"/>
    </source>
</evidence>